<sequence length="13" mass="1469">MEPAQQVTSAYPF</sequence>
<gene>
    <name evidence="1" type="ORF">UJA718_LOCUS30549</name>
</gene>
<dbReference type="EMBL" id="CAJOBP010014726">
    <property type="protein sequence ID" value="CAF4578390.1"/>
    <property type="molecule type" value="Genomic_DNA"/>
</dbReference>
<name>A0A821ABG1_9BILA</name>
<evidence type="ECO:0000313" key="1">
    <source>
        <dbReference type="EMBL" id="CAF4578390.1"/>
    </source>
</evidence>
<dbReference type="Proteomes" id="UP000663873">
    <property type="component" value="Unassembled WGS sequence"/>
</dbReference>
<organism evidence="1 2">
    <name type="scientific">Rotaria socialis</name>
    <dbReference type="NCBI Taxonomy" id="392032"/>
    <lineage>
        <taxon>Eukaryota</taxon>
        <taxon>Metazoa</taxon>
        <taxon>Spiralia</taxon>
        <taxon>Gnathifera</taxon>
        <taxon>Rotifera</taxon>
        <taxon>Eurotatoria</taxon>
        <taxon>Bdelloidea</taxon>
        <taxon>Philodinida</taxon>
        <taxon>Philodinidae</taxon>
        <taxon>Rotaria</taxon>
    </lineage>
</organism>
<comment type="caution">
    <text evidence="1">The sequence shown here is derived from an EMBL/GenBank/DDBJ whole genome shotgun (WGS) entry which is preliminary data.</text>
</comment>
<accession>A0A821ABG1</accession>
<proteinExistence type="predicted"/>
<protein>
    <submittedName>
        <fullName evidence="1">Uncharacterized protein</fullName>
    </submittedName>
</protein>
<evidence type="ECO:0000313" key="2">
    <source>
        <dbReference type="Proteomes" id="UP000663873"/>
    </source>
</evidence>
<feature type="non-terminal residue" evidence="1">
    <location>
        <position position="13"/>
    </location>
</feature>
<keyword evidence="2" id="KW-1185">Reference proteome</keyword>
<reference evidence="1" key="1">
    <citation type="submission" date="2021-02" db="EMBL/GenBank/DDBJ databases">
        <authorList>
            <person name="Nowell W R."/>
        </authorList>
    </citation>
    <scope>NUCLEOTIDE SEQUENCE</scope>
</reference>